<dbReference type="Pfam" id="PF22785">
    <property type="entry name" value="Tc-R-P"/>
    <property type="match status" value="1"/>
</dbReference>
<keyword evidence="3" id="KW-1185">Reference proteome</keyword>
<dbReference type="InterPro" id="IPR003595">
    <property type="entry name" value="Tyr_Pase_cat"/>
</dbReference>
<dbReference type="PROSITE" id="PS50056">
    <property type="entry name" value="TYR_PHOSPHATASE_2"/>
    <property type="match status" value="1"/>
</dbReference>
<dbReference type="Proteomes" id="UP001302316">
    <property type="component" value="Unassembled WGS sequence"/>
</dbReference>
<evidence type="ECO:0000313" key="3">
    <source>
        <dbReference type="Proteomes" id="UP001302316"/>
    </source>
</evidence>
<feature type="domain" description="Tyrosine specific protein phosphatases" evidence="1">
    <location>
        <begin position="95"/>
        <end position="166"/>
    </location>
</feature>
<accession>A0AAP6JFU6</accession>
<dbReference type="PANTHER" id="PTHR23339">
    <property type="entry name" value="TYROSINE SPECIFIC PROTEIN PHOSPHATASE AND DUAL SPECIFICITY PROTEIN PHOSPHATASE"/>
    <property type="match status" value="1"/>
</dbReference>
<dbReference type="InterPro" id="IPR016130">
    <property type="entry name" value="Tyr_Pase_AS"/>
</dbReference>
<evidence type="ECO:0000259" key="1">
    <source>
        <dbReference type="PROSITE" id="PS50056"/>
    </source>
</evidence>
<reference evidence="2 3" key="1">
    <citation type="submission" date="2023-12" db="EMBL/GenBank/DDBJ databases">
        <title>Whole-genome sequencing of halo(alkali)philic microorganisms from hypersaline lakes.</title>
        <authorList>
            <person name="Sorokin D.Y."/>
            <person name="Merkel A.Y."/>
            <person name="Messina E."/>
            <person name="Yakimov M."/>
        </authorList>
    </citation>
    <scope>NUCLEOTIDE SEQUENCE [LARGE SCALE GENOMIC DNA]</scope>
    <source>
        <strain evidence="2 3">AB-CW1</strain>
    </source>
</reference>
<proteinExistence type="predicted"/>
<dbReference type="SMART" id="SM00404">
    <property type="entry name" value="PTPc_motif"/>
    <property type="match status" value="1"/>
</dbReference>
<evidence type="ECO:0000313" key="2">
    <source>
        <dbReference type="EMBL" id="MEA5446326.1"/>
    </source>
</evidence>
<dbReference type="AlphaFoldDB" id="A0AAP6JFU6"/>
<dbReference type="InterPro" id="IPR000242">
    <property type="entry name" value="PTP_cat"/>
</dbReference>
<dbReference type="SUPFAM" id="SSF52799">
    <property type="entry name" value="(Phosphotyrosine protein) phosphatases II"/>
    <property type="match status" value="1"/>
</dbReference>
<dbReference type="InterPro" id="IPR029021">
    <property type="entry name" value="Prot-tyrosine_phosphatase-like"/>
</dbReference>
<sequence>MSLNIDALPIPGTAGLLGLCRCPGAGLGPAIGLDKGQGLAQDLAAIVNWGGQGILTLNESAELRWLGLDTLRERTHVAGLDWWHAPIPDFCAPGRAFEDAWETVGPAVVKRLMGGDRIVIHCLAGLGRTGTIAARLLIEQGMEPDNAIARVRQARPGAIQSPEQLEYIRNRVWR</sequence>
<dbReference type="Gene3D" id="3.90.190.10">
    <property type="entry name" value="Protein tyrosine phosphatase superfamily"/>
    <property type="match status" value="1"/>
</dbReference>
<name>A0AAP6JFU6_9GAMM</name>
<dbReference type="InterPro" id="IPR000387">
    <property type="entry name" value="Tyr_Pase_dom"/>
</dbReference>
<protein>
    <submittedName>
        <fullName evidence="2">Protein-tyrosine phosphatase family protein</fullName>
    </submittedName>
</protein>
<dbReference type="RefSeq" id="WP_346052481.1">
    <property type="nucleotide sequence ID" value="NZ_JAYGII010000028.1"/>
</dbReference>
<dbReference type="InterPro" id="IPR050561">
    <property type="entry name" value="PTP"/>
</dbReference>
<dbReference type="PROSITE" id="PS00383">
    <property type="entry name" value="TYR_PHOSPHATASE_1"/>
    <property type="match status" value="1"/>
</dbReference>
<comment type="caution">
    <text evidence="2">The sequence shown here is derived from an EMBL/GenBank/DDBJ whole genome shotgun (WGS) entry which is preliminary data.</text>
</comment>
<dbReference type="GO" id="GO:0004725">
    <property type="term" value="F:protein tyrosine phosphatase activity"/>
    <property type="evidence" value="ECO:0007669"/>
    <property type="project" value="InterPro"/>
</dbReference>
<dbReference type="FunFam" id="3.90.190.10:FF:000157">
    <property type="entry name" value="Protein-tyrosine phosphatase"/>
    <property type="match status" value="1"/>
</dbReference>
<dbReference type="EMBL" id="JAYGII010000028">
    <property type="protein sequence ID" value="MEA5446326.1"/>
    <property type="molecule type" value="Genomic_DNA"/>
</dbReference>
<dbReference type="PRINTS" id="PR00700">
    <property type="entry name" value="PRTYPHPHTASE"/>
</dbReference>
<organism evidence="2 3">
    <name type="scientific">Natronospira elongata</name>
    <dbReference type="NCBI Taxonomy" id="3110268"/>
    <lineage>
        <taxon>Bacteria</taxon>
        <taxon>Pseudomonadati</taxon>
        <taxon>Pseudomonadota</taxon>
        <taxon>Gammaproteobacteria</taxon>
        <taxon>Natronospirales</taxon>
        <taxon>Natronospiraceae</taxon>
        <taxon>Natronospira</taxon>
    </lineage>
</organism>
<gene>
    <name evidence="2" type="ORF">VCB98_10895</name>
</gene>